<name>A0A4U6BNZ6_9BRAD</name>
<dbReference type="PANTHER" id="PTHR37418:SF2">
    <property type="entry name" value="3-KETO-5-AMINOHEXANOATE CLEAVAGE ENZYME"/>
    <property type="match status" value="1"/>
</dbReference>
<proteinExistence type="predicted"/>
<dbReference type="RefSeq" id="WP_046827401.1">
    <property type="nucleotide sequence ID" value="NZ_LBIA02000001.1"/>
</dbReference>
<evidence type="ECO:0000313" key="5">
    <source>
        <dbReference type="EMBL" id="TKT72082.1"/>
    </source>
</evidence>
<dbReference type="AlphaFoldDB" id="A0A4U6BNZ6"/>
<comment type="caution">
    <text evidence="5">The sequence shown here is derived from an EMBL/GenBank/DDBJ whole genome shotgun (WGS) entry which is preliminary data.</text>
</comment>
<dbReference type="Gene3D" id="3.20.20.70">
    <property type="entry name" value="Aldolase class I"/>
    <property type="match status" value="1"/>
</dbReference>
<dbReference type="GO" id="GO:0043720">
    <property type="term" value="F:3-keto-5-aminohexanoate cleavage activity"/>
    <property type="evidence" value="ECO:0007669"/>
    <property type="project" value="InterPro"/>
</dbReference>
<evidence type="ECO:0000256" key="2">
    <source>
        <dbReference type="ARBA" id="ARBA00022679"/>
    </source>
</evidence>
<dbReference type="InterPro" id="IPR013785">
    <property type="entry name" value="Aldolase_TIM"/>
</dbReference>
<dbReference type="Pfam" id="PF05853">
    <property type="entry name" value="BKACE"/>
    <property type="match status" value="1"/>
</dbReference>
<sequence>MADLTIMVAPNGARKGHAEHPSLPLTADALATDARACQAAGAQAIHMHVRDDNGRHTLDASRYLAATEAVRRTTGPEFVVQITTEAVGMFKPHEQIAVVRAVRPEAVSIATKELIPDAAMEAKAAELYRWAYEQRIAVQHIVYAATEFDHLLDLIERGIIPGKRHSVIFPLGRYAADQESDPAELAPFVAKVRDSGGAARFDWWVCAFGASETASLVAAAAMGGHCRIGFENSFLNADGARAGSNAERVSDLRAALSGIRRPRSSRAEILRALGRPD</sequence>
<organism evidence="5 6">
    <name type="scientific">Afipia massiliensis</name>
    <dbReference type="NCBI Taxonomy" id="211460"/>
    <lineage>
        <taxon>Bacteria</taxon>
        <taxon>Pseudomonadati</taxon>
        <taxon>Pseudomonadota</taxon>
        <taxon>Alphaproteobacteria</taxon>
        <taxon>Hyphomicrobiales</taxon>
        <taxon>Nitrobacteraceae</taxon>
        <taxon>Afipia</taxon>
    </lineage>
</organism>
<evidence type="ECO:0000313" key="6">
    <source>
        <dbReference type="Proteomes" id="UP000034832"/>
    </source>
</evidence>
<keyword evidence="3" id="KW-0479">Metal-binding</keyword>
<dbReference type="PANTHER" id="PTHR37418">
    <property type="entry name" value="3-KETO-5-AMINOHEXANOATE CLEAVAGE ENZYME-RELATED"/>
    <property type="match status" value="1"/>
</dbReference>
<dbReference type="STRING" id="211460.YH63_06980"/>
<dbReference type="InterPro" id="IPR008567">
    <property type="entry name" value="BKACE"/>
</dbReference>
<dbReference type="OrthoDB" id="9805277at2"/>
<comment type="cofactor">
    <cofactor evidence="1">
        <name>Zn(2+)</name>
        <dbReference type="ChEBI" id="CHEBI:29105"/>
    </cofactor>
</comment>
<dbReference type="GO" id="GO:0046872">
    <property type="term" value="F:metal ion binding"/>
    <property type="evidence" value="ECO:0007669"/>
    <property type="project" value="UniProtKB-KW"/>
</dbReference>
<reference evidence="5" key="1">
    <citation type="submission" date="2019-04" db="EMBL/GenBank/DDBJ databases">
        <title>Whole genome sequencing of cave bacteria.</title>
        <authorList>
            <person name="Gan H.M."/>
            <person name="Barton H."/>
            <person name="Savka M.A."/>
        </authorList>
    </citation>
    <scope>NUCLEOTIDE SEQUENCE [LARGE SCALE GENOMIC DNA]</scope>
    <source>
        <strain evidence="5">LC387</strain>
    </source>
</reference>
<gene>
    <name evidence="5" type="ORF">YH63_012015</name>
</gene>
<evidence type="ECO:0000256" key="4">
    <source>
        <dbReference type="ARBA" id="ARBA00022833"/>
    </source>
</evidence>
<keyword evidence="2" id="KW-0808">Transferase</keyword>
<protein>
    <submittedName>
        <fullName evidence="5">3-keto-5-aminohexanoate cleavage protein</fullName>
    </submittedName>
</protein>
<keyword evidence="4" id="KW-0862">Zinc</keyword>
<evidence type="ECO:0000256" key="1">
    <source>
        <dbReference type="ARBA" id="ARBA00001947"/>
    </source>
</evidence>
<dbReference type="Proteomes" id="UP000034832">
    <property type="component" value="Unassembled WGS sequence"/>
</dbReference>
<accession>A0A4U6BNZ6</accession>
<evidence type="ECO:0000256" key="3">
    <source>
        <dbReference type="ARBA" id="ARBA00022723"/>
    </source>
</evidence>
<dbReference type="EMBL" id="LBIA02000001">
    <property type="protein sequence ID" value="TKT72082.1"/>
    <property type="molecule type" value="Genomic_DNA"/>
</dbReference>
<keyword evidence="6" id="KW-1185">Reference proteome</keyword>